<evidence type="ECO:0000256" key="5">
    <source>
        <dbReference type="ARBA" id="ARBA00023125"/>
    </source>
</evidence>
<evidence type="ECO:0000313" key="11">
    <source>
        <dbReference type="EMBL" id="OQV20932.1"/>
    </source>
</evidence>
<evidence type="ECO:0000256" key="3">
    <source>
        <dbReference type="ARBA" id="ARBA00022833"/>
    </source>
</evidence>
<reference evidence="12" key="1">
    <citation type="submission" date="2017-01" db="EMBL/GenBank/DDBJ databases">
        <title>Comparative genomics of anhydrobiosis in the tardigrade Hypsibius dujardini.</title>
        <authorList>
            <person name="Yoshida Y."/>
            <person name="Koutsovoulos G."/>
            <person name="Laetsch D."/>
            <person name="Stevens L."/>
            <person name="Kumar S."/>
            <person name="Horikawa D."/>
            <person name="Ishino K."/>
            <person name="Komine S."/>
            <person name="Tomita M."/>
            <person name="Blaxter M."/>
            <person name="Arakawa K."/>
        </authorList>
    </citation>
    <scope>NUCLEOTIDE SEQUENCE [LARGE SCALE GENOMIC DNA]</scope>
    <source>
        <strain evidence="12">Z151</strain>
    </source>
</reference>
<gene>
    <name evidence="11" type="ORF">BV898_05007</name>
</gene>
<dbReference type="OrthoDB" id="10018779at2759"/>
<dbReference type="PRINTS" id="PR00047">
    <property type="entry name" value="STROIDFINGER"/>
</dbReference>
<keyword evidence="1" id="KW-0479">Metal-binding</keyword>
<keyword evidence="2" id="KW-0863">Zinc-finger</keyword>
<dbReference type="InterPro" id="IPR013088">
    <property type="entry name" value="Znf_NHR/GATA"/>
</dbReference>
<keyword evidence="6" id="KW-0804">Transcription</keyword>
<sequence>MPSQDLDDLEGPTTEEAPLESGKCKICRAAAASSMYGIPSCRVCKGIFKRGIKKKFTCAHDNGCVVKASVKERCKACIYAKCLRKGMVPPAPTAAAAKDSGSTPPMKPTKPTKTPKNDKVSAASQLPPKTADLPAAAPVERYYEVKEDLKALFEPTTAKPFRFFDNDETAAEVDEFAATESAFDGERSINQRHHFFGNDEEDYVNDQALPSTFTGSTFTGSVLAPRQSFFFSENDPRLAEGMRFLTLNAEEMATSLEEWKKTRPQIFADFKKLKKDANRKRKTFDR</sequence>
<dbReference type="GO" id="GO:0003700">
    <property type="term" value="F:DNA-binding transcription factor activity"/>
    <property type="evidence" value="ECO:0007669"/>
    <property type="project" value="InterPro"/>
</dbReference>
<evidence type="ECO:0000313" key="12">
    <source>
        <dbReference type="Proteomes" id="UP000192578"/>
    </source>
</evidence>
<dbReference type="PROSITE" id="PS51030">
    <property type="entry name" value="NUCLEAR_REC_DBD_2"/>
    <property type="match status" value="1"/>
</dbReference>
<dbReference type="InterPro" id="IPR050200">
    <property type="entry name" value="Nuclear_hormone_rcpt_NR3"/>
</dbReference>
<name>A0A1W0X0W3_HYPEX</name>
<evidence type="ECO:0000256" key="8">
    <source>
        <dbReference type="ARBA" id="ARBA00023242"/>
    </source>
</evidence>
<dbReference type="AlphaFoldDB" id="A0A1W0X0W3"/>
<proteinExistence type="predicted"/>
<protein>
    <recommendedName>
        <fullName evidence="10">Nuclear receptor domain-containing protein</fullName>
    </recommendedName>
</protein>
<evidence type="ECO:0000256" key="2">
    <source>
        <dbReference type="ARBA" id="ARBA00022771"/>
    </source>
</evidence>
<evidence type="ECO:0000259" key="10">
    <source>
        <dbReference type="PROSITE" id="PS51030"/>
    </source>
</evidence>
<dbReference type="GO" id="GO:0043565">
    <property type="term" value="F:sequence-specific DNA binding"/>
    <property type="evidence" value="ECO:0007669"/>
    <property type="project" value="InterPro"/>
</dbReference>
<keyword evidence="4" id="KW-0805">Transcription regulation</keyword>
<keyword evidence="3" id="KW-0862">Zinc</keyword>
<evidence type="ECO:0000256" key="4">
    <source>
        <dbReference type="ARBA" id="ARBA00023015"/>
    </source>
</evidence>
<dbReference type="Gene3D" id="3.30.50.10">
    <property type="entry name" value="Erythroid Transcription Factor GATA-1, subunit A"/>
    <property type="match status" value="1"/>
</dbReference>
<evidence type="ECO:0000256" key="1">
    <source>
        <dbReference type="ARBA" id="ARBA00022723"/>
    </source>
</evidence>
<evidence type="ECO:0000256" key="7">
    <source>
        <dbReference type="ARBA" id="ARBA00023170"/>
    </source>
</evidence>
<dbReference type="PANTHER" id="PTHR48092">
    <property type="entry name" value="KNIRPS-RELATED PROTEIN-RELATED"/>
    <property type="match status" value="1"/>
</dbReference>
<dbReference type="GO" id="GO:0008270">
    <property type="term" value="F:zinc ion binding"/>
    <property type="evidence" value="ECO:0007669"/>
    <property type="project" value="UniProtKB-KW"/>
</dbReference>
<dbReference type="InterPro" id="IPR001628">
    <property type="entry name" value="Znf_hrmn_rcpt"/>
</dbReference>
<comment type="caution">
    <text evidence="11">The sequence shown here is derived from an EMBL/GenBank/DDBJ whole genome shotgun (WGS) entry which is preliminary data.</text>
</comment>
<accession>A0A1W0X0W3</accession>
<keyword evidence="7" id="KW-0675">Receptor</keyword>
<organism evidence="11 12">
    <name type="scientific">Hypsibius exemplaris</name>
    <name type="common">Freshwater tardigrade</name>
    <dbReference type="NCBI Taxonomy" id="2072580"/>
    <lineage>
        <taxon>Eukaryota</taxon>
        <taxon>Metazoa</taxon>
        <taxon>Ecdysozoa</taxon>
        <taxon>Tardigrada</taxon>
        <taxon>Eutardigrada</taxon>
        <taxon>Parachela</taxon>
        <taxon>Hypsibioidea</taxon>
        <taxon>Hypsibiidae</taxon>
        <taxon>Hypsibius</taxon>
    </lineage>
</organism>
<evidence type="ECO:0000256" key="6">
    <source>
        <dbReference type="ARBA" id="ARBA00023163"/>
    </source>
</evidence>
<dbReference type="SMART" id="SM00399">
    <property type="entry name" value="ZnF_C4"/>
    <property type="match status" value="1"/>
</dbReference>
<dbReference type="SUPFAM" id="SSF57716">
    <property type="entry name" value="Glucocorticoid receptor-like (DNA-binding domain)"/>
    <property type="match status" value="1"/>
</dbReference>
<keyword evidence="12" id="KW-1185">Reference proteome</keyword>
<keyword evidence="5" id="KW-0238">DNA-binding</keyword>
<keyword evidence="8" id="KW-0539">Nucleus</keyword>
<evidence type="ECO:0000256" key="9">
    <source>
        <dbReference type="SAM" id="MobiDB-lite"/>
    </source>
</evidence>
<dbReference type="Proteomes" id="UP000192578">
    <property type="component" value="Unassembled WGS sequence"/>
</dbReference>
<feature type="domain" description="Nuclear receptor" evidence="10">
    <location>
        <begin position="21"/>
        <end position="94"/>
    </location>
</feature>
<dbReference type="Pfam" id="PF00105">
    <property type="entry name" value="zf-C4"/>
    <property type="match status" value="1"/>
</dbReference>
<dbReference type="EMBL" id="MTYJ01000026">
    <property type="protein sequence ID" value="OQV20932.1"/>
    <property type="molecule type" value="Genomic_DNA"/>
</dbReference>
<feature type="region of interest" description="Disordered" evidence="9">
    <location>
        <begin position="93"/>
        <end position="131"/>
    </location>
</feature>